<reference evidence="2" key="2">
    <citation type="submission" date="2025-05" db="UniProtKB">
        <authorList>
            <consortium name="EnsemblMetazoa"/>
        </authorList>
    </citation>
    <scope>IDENTIFICATION</scope>
    <source>
        <strain evidence="2">Foshan</strain>
    </source>
</reference>
<name>A0ABM1ZZ57_AEDAL</name>
<dbReference type="EnsemblMetazoa" id="AALFPA23_022958.R34132">
    <property type="protein sequence ID" value="AALFPA23_022958.P34132"/>
    <property type="gene ID" value="AALFPA23_022958"/>
</dbReference>
<dbReference type="GeneID" id="115269864"/>
<accession>A0ABM1ZZ57</accession>
<sequence length="193" mass="21105">MPKTVPKNCSQNDDLAECRRPGSGGPRAKAKRRHSELEPNGGEGEDESSHSATTAKRPNRTTESTTNQRVNQRRQSGDSTGEHLSSTATPPASPARADFLIQALQRIQELQDEIDFLENDPYAEDTDSSGTDEEFHDPQGAVVVGHQAEALGFAVCVRETMAFLEREGVPADSPMMVNLRNRLVGRCEQNLSC</sequence>
<evidence type="ECO:0000256" key="1">
    <source>
        <dbReference type="SAM" id="MobiDB-lite"/>
    </source>
</evidence>
<protein>
    <submittedName>
        <fullName evidence="2">Uncharacterized protein</fullName>
    </submittedName>
</protein>
<dbReference type="Proteomes" id="UP000069940">
    <property type="component" value="Unassembled WGS sequence"/>
</dbReference>
<evidence type="ECO:0000313" key="2">
    <source>
        <dbReference type="EnsemblMetazoa" id="AALFPA23_022958.P34132"/>
    </source>
</evidence>
<reference evidence="3" key="1">
    <citation type="journal article" date="2015" name="Proc. Natl. Acad. Sci. U.S.A.">
        <title>Genome sequence of the Asian Tiger mosquito, Aedes albopictus, reveals insights into its biology, genetics, and evolution.</title>
        <authorList>
            <person name="Chen X.G."/>
            <person name="Jiang X."/>
            <person name="Gu J."/>
            <person name="Xu M."/>
            <person name="Wu Y."/>
            <person name="Deng Y."/>
            <person name="Zhang C."/>
            <person name="Bonizzoni M."/>
            <person name="Dermauw W."/>
            <person name="Vontas J."/>
            <person name="Armbruster P."/>
            <person name="Huang X."/>
            <person name="Yang Y."/>
            <person name="Zhang H."/>
            <person name="He W."/>
            <person name="Peng H."/>
            <person name="Liu Y."/>
            <person name="Wu K."/>
            <person name="Chen J."/>
            <person name="Lirakis M."/>
            <person name="Topalis P."/>
            <person name="Van Leeuwen T."/>
            <person name="Hall A.B."/>
            <person name="Jiang X."/>
            <person name="Thorpe C."/>
            <person name="Mueller R.L."/>
            <person name="Sun C."/>
            <person name="Waterhouse R.M."/>
            <person name="Yan G."/>
            <person name="Tu Z.J."/>
            <person name="Fang X."/>
            <person name="James A.A."/>
        </authorList>
    </citation>
    <scope>NUCLEOTIDE SEQUENCE [LARGE SCALE GENOMIC DNA]</scope>
    <source>
        <strain evidence="3">Foshan</strain>
    </source>
</reference>
<dbReference type="RefSeq" id="XP_029734543.1">
    <property type="nucleotide sequence ID" value="XM_029878683.2"/>
</dbReference>
<feature type="compositionally biased region" description="Polar residues" evidence="1">
    <location>
        <begin position="50"/>
        <end position="84"/>
    </location>
</feature>
<evidence type="ECO:0000313" key="3">
    <source>
        <dbReference type="Proteomes" id="UP000069940"/>
    </source>
</evidence>
<feature type="region of interest" description="Disordered" evidence="1">
    <location>
        <begin position="1"/>
        <end position="100"/>
    </location>
</feature>
<proteinExistence type="predicted"/>
<organism evidence="2 3">
    <name type="scientific">Aedes albopictus</name>
    <name type="common">Asian tiger mosquito</name>
    <name type="synonym">Stegomyia albopicta</name>
    <dbReference type="NCBI Taxonomy" id="7160"/>
    <lineage>
        <taxon>Eukaryota</taxon>
        <taxon>Metazoa</taxon>
        <taxon>Ecdysozoa</taxon>
        <taxon>Arthropoda</taxon>
        <taxon>Hexapoda</taxon>
        <taxon>Insecta</taxon>
        <taxon>Pterygota</taxon>
        <taxon>Neoptera</taxon>
        <taxon>Endopterygota</taxon>
        <taxon>Diptera</taxon>
        <taxon>Nematocera</taxon>
        <taxon>Culicoidea</taxon>
        <taxon>Culicidae</taxon>
        <taxon>Culicinae</taxon>
        <taxon>Aedini</taxon>
        <taxon>Aedes</taxon>
        <taxon>Stegomyia</taxon>
    </lineage>
</organism>
<keyword evidence="3" id="KW-1185">Reference proteome</keyword>